<dbReference type="Pfam" id="PF00126">
    <property type="entry name" value="HTH_1"/>
    <property type="match status" value="1"/>
</dbReference>
<comment type="caution">
    <text evidence="3">The sequence shown here is derived from an EMBL/GenBank/DDBJ whole genome shotgun (WGS) entry which is preliminary data.</text>
</comment>
<organism evidence="3 4">
    <name type="scientific">Kluyvera intermedia</name>
    <name type="common">Enterobacter intermedius</name>
    <dbReference type="NCBI Taxonomy" id="61648"/>
    <lineage>
        <taxon>Bacteria</taxon>
        <taxon>Pseudomonadati</taxon>
        <taxon>Pseudomonadota</taxon>
        <taxon>Gammaproteobacteria</taxon>
        <taxon>Enterobacterales</taxon>
        <taxon>Enterobacteriaceae</taxon>
        <taxon>Kluyvera</taxon>
    </lineage>
</organism>
<dbReference type="SUPFAM" id="SSF46785">
    <property type="entry name" value="Winged helix' DNA-binding domain"/>
    <property type="match status" value="1"/>
</dbReference>
<dbReference type="RefSeq" id="WP_085006784.1">
    <property type="nucleotide sequence ID" value="NZ_MWPR01000027.1"/>
</dbReference>
<name>A0ABX3UDB7_KLUIN</name>
<dbReference type="InterPro" id="IPR036388">
    <property type="entry name" value="WH-like_DNA-bd_sf"/>
</dbReference>
<gene>
    <name evidence="3" type="ORF">B2M27_17030</name>
</gene>
<dbReference type="PANTHER" id="PTHR30537:SF5">
    <property type="entry name" value="HTH-TYPE TRANSCRIPTIONAL ACTIVATOR TTDR-RELATED"/>
    <property type="match status" value="1"/>
</dbReference>
<accession>A0ABX3UDB7</accession>
<proteinExistence type="inferred from homology"/>
<dbReference type="EMBL" id="MWPR01000027">
    <property type="protein sequence ID" value="ORJ49172.1"/>
    <property type="molecule type" value="Genomic_DNA"/>
</dbReference>
<dbReference type="InterPro" id="IPR058163">
    <property type="entry name" value="LysR-type_TF_proteobact-type"/>
</dbReference>
<dbReference type="Proteomes" id="UP000192521">
    <property type="component" value="Unassembled WGS sequence"/>
</dbReference>
<comment type="similarity">
    <text evidence="1">Belongs to the LysR transcriptional regulatory family.</text>
</comment>
<evidence type="ECO:0000313" key="4">
    <source>
        <dbReference type="Proteomes" id="UP000192521"/>
    </source>
</evidence>
<feature type="domain" description="HTH lysR-type" evidence="2">
    <location>
        <begin position="2"/>
        <end position="61"/>
    </location>
</feature>
<sequence>MMNIELMNAFLSAVRSGSMPAAAGFLGVSQICLSERLQMLENNIGFTLIQRGRNIRSVILTEKGQQFYTLSPKIMAVLYEVENIKSPLRKE</sequence>
<dbReference type="InterPro" id="IPR000847">
    <property type="entry name" value="LysR_HTH_N"/>
</dbReference>
<reference evidence="3 4" key="1">
    <citation type="submission" date="2017-02" db="EMBL/GenBank/DDBJ databases">
        <title>Draft genome sequence of a Kluyvera intermedia isolate from a patient with a pancreatic abscess.</title>
        <authorList>
            <person name="Thele R."/>
        </authorList>
    </citation>
    <scope>NUCLEOTIDE SEQUENCE [LARGE SCALE GENOMIC DNA]</scope>
    <source>
        <strain evidence="3 4">FOSA7093</strain>
    </source>
</reference>
<evidence type="ECO:0000313" key="3">
    <source>
        <dbReference type="EMBL" id="ORJ49172.1"/>
    </source>
</evidence>
<protein>
    <recommendedName>
        <fullName evidence="2">HTH lysR-type domain-containing protein</fullName>
    </recommendedName>
</protein>
<dbReference type="PANTHER" id="PTHR30537">
    <property type="entry name" value="HTH-TYPE TRANSCRIPTIONAL REGULATOR"/>
    <property type="match status" value="1"/>
</dbReference>
<evidence type="ECO:0000256" key="1">
    <source>
        <dbReference type="ARBA" id="ARBA00009437"/>
    </source>
</evidence>
<dbReference type="PROSITE" id="PS50931">
    <property type="entry name" value="HTH_LYSR"/>
    <property type="match status" value="1"/>
</dbReference>
<keyword evidence="4" id="KW-1185">Reference proteome</keyword>
<dbReference type="InterPro" id="IPR036390">
    <property type="entry name" value="WH_DNA-bd_sf"/>
</dbReference>
<evidence type="ECO:0000259" key="2">
    <source>
        <dbReference type="PROSITE" id="PS50931"/>
    </source>
</evidence>
<dbReference type="Gene3D" id="1.10.10.10">
    <property type="entry name" value="Winged helix-like DNA-binding domain superfamily/Winged helix DNA-binding domain"/>
    <property type="match status" value="1"/>
</dbReference>